<feature type="transmembrane region" description="Helical" evidence="1">
    <location>
        <begin position="12"/>
        <end position="34"/>
    </location>
</feature>
<dbReference type="EMBL" id="LR796974">
    <property type="protein sequence ID" value="CAB4179204.1"/>
    <property type="molecule type" value="Genomic_DNA"/>
</dbReference>
<dbReference type="EMBL" id="LR796504">
    <property type="protein sequence ID" value="CAB4148982.1"/>
    <property type="molecule type" value="Genomic_DNA"/>
</dbReference>
<gene>
    <name evidence="3" type="ORF">UFOVP1027_46</name>
    <name evidence="4" type="ORF">UFOVP1182_12</name>
    <name evidence="5" type="ORF">UFOVP1632_28</name>
    <name evidence="2" type="ORF">UFOVP530_46</name>
</gene>
<evidence type="ECO:0000313" key="2">
    <source>
        <dbReference type="EMBL" id="CAB4148982.1"/>
    </source>
</evidence>
<evidence type="ECO:0000313" key="4">
    <source>
        <dbReference type="EMBL" id="CAB4188235.1"/>
    </source>
</evidence>
<keyword evidence="1" id="KW-0812">Transmembrane</keyword>
<dbReference type="EMBL" id="LR797121">
    <property type="protein sequence ID" value="CAB4188235.1"/>
    <property type="molecule type" value="Genomic_DNA"/>
</dbReference>
<evidence type="ECO:0000313" key="5">
    <source>
        <dbReference type="EMBL" id="CAB4220525.1"/>
    </source>
</evidence>
<dbReference type="EMBL" id="LR797498">
    <property type="protein sequence ID" value="CAB4220525.1"/>
    <property type="molecule type" value="Genomic_DNA"/>
</dbReference>
<protein>
    <submittedName>
        <fullName evidence="4">Uncharacterized protein</fullName>
    </submittedName>
</protein>
<sequence length="39" mass="4389">MKPQDKKELNFILKTAIEIAIATAITTIIIYTTLKIITL</sequence>
<name>A0A6J5R684_9CAUD</name>
<evidence type="ECO:0000256" key="1">
    <source>
        <dbReference type="SAM" id="Phobius"/>
    </source>
</evidence>
<accession>A0A6J5R684</accession>
<proteinExistence type="predicted"/>
<reference evidence="4" key="1">
    <citation type="submission" date="2020-05" db="EMBL/GenBank/DDBJ databases">
        <authorList>
            <person name="Chiriac C."/>
            <person name="Salcher M."/>
            <person name="Ghai R."/>
            <person name="Kavagutti S V."/>
        </authorList>
    </citation>
    <scope>NUCLEOTIDE SEQUENCE</scope>
</reference>
<keyword evidence="1" id="KW-1133">Transmembrane helix</keyword>
<organism evidence="4">
    <name type="scientific">uncultured Caudovirales phage</name>
    <dbReference type="NCBI Taxonomy" id="2100421"/>
    <lineage>
        <taxon>Viruses</taxon>
        <taxon>Duplodnaviria</taxon>
        <taxon>Heunggongvirae</taxon>
        <taxon>Uroviricota</taxon>
        <taxon>Caudoviricetes</taxon>
        <taxon>Peduoviridae</taxon>
        <taxon>Maltschvirus</taxon>
        <taxon>Maltschvirus maltsch</taxon>
    </lineage>
</organism>
<keyword evidence="1" id="KW-0472">Membrane</keyword>
<evidence type="ECO:0000313" key="3">
    <source>
        <dbReference type="EMBL" id="CAB4179204.1"/>
    </source>
</evidence>